<name>A0A819QJK1_9BILA</name>
<feature type="region of interest" description="Disordered" evidence="1">
    <location>
        <begin position="1126"/>
        <end position="1151"/>
    </location>
</feature>
<organism evidence="3 4">
    <name type="scientific">Rotaria sordida</name>
    <dbReference type="NCBI Taxonomy" id="392033"/>
    <lineage>
        <taxon>Eukaryota</taxon>
        <taxon>Metazoa</taxon>
        <taxon>Spiralia</taxon>
        <taxon>Gnathifera</taxon>
        <taxon>Rotifera</taxon>
        <taxon>Eurotatoria</taxon>
        <taxon>Bdelloidea</taxon>
        <taxon>Philodinida</taxon>
        <taxon>Philodinidae</taxon>
        <taxon>Rotaria</taxon>
    </lineage>
</organism>
<sequence length="1151" mass="131413">MKAQQGGNEEHVTINLRKLIEGMLAHYSSEFFVFRELIQNADDAKASSFSLEIKCNAPSSSSVEMDFHNHVITEICTTNDGLIFSETDWKRVATIAEGNTDIASVGRFGVGFYSVFSYTEEPIIVSGKEYMIFVWKDNNSLTTLRQQLPIKQQSKTTSIILKMQEKHVLQIESTLDKSRITNKDVPMINLTQLKAYFAKVTEQIFTIVDGPSMTLGRVDVEARLNIDQQFHNHVRRILNKSLPSIVQIQLLFVPIDVIIRHQQQLKSSEVVNDLNIQIFNSILPLKFVDKEIIPAGLIFIGLETHQSAGFGMHVSSHLITTLERENLDLQDPYIKKWNKELLTSIGQIARCIYDQIIIHSSNNIARERYNAVMAPYSFQTSVPNKEIGTIILNGFFASQNKILVPVKQFPSDPHLSFMSSTAAFLADSKHIQSFLSCPLVPFELSKNRFFIILKERGLINHVDKSIIENKLASSILLFIELIELLHWICSDDINDKRCTKRILSKVRFRETVNSPILFLGQPDYYGASHISEVLPLPVNVLPTNIARHFSQAQLENKLFLLPCTFKDLIDSYLHESQHYLLHDPKTAACLLSHFSKHSNQFSEFQWTQIKTILSANRCIPTTQGMKLPNDSYIPSLMLKPGLPVITLNLLPHKTIKYQTNNSNFDDDLISVEFLKQIGCRMLHIPSLIDNQQALDYQSMEILIENLIQERKNMSDTDFNVLKQTKFLTGTTLESTKKTVQKYVPQKLHFPFVAAQLNWSDLLIIDWQDIDPHSSAYAFLKELGVREVPELQSLINRIIQEHNSMKSRTDYEIPLSLEFLAKNFQIHYSTLWHTSNIQQPFLPSYLSKENIETNVILSAPDKVFIESSPLCTTLLPKVVTLFKSHFNILSMGVKAQPTLTQAFDVLMERKNELLTYKWACKIFAYLNKLDGLNQQFKERLRKIAFIPVQETTTLMKPSEVFIHSIIQNQTTGSTFDDINTGGLIDYVDFGPAANSFLINIGVRDFPSASIFAELLIDRQANYFANLTGDSETLKNRLYVYTECLKQLAIAVSRTSDLQNEPIQKRLQNEPWCLGIRRLIDPEDDHPENEFKIMRPAEIYLNDDIHCAQNDDSCYSINSYINDIDSDDVEEDRVRGESGVSTENARNEGSIMN</sequence>
<dbReference type="NCBIfam" id="NF047352">
    <property type="entry name" value="P_loop_sacsin"/>
    <property type="match status" value="1"/>
</dbReference>
<evidence type="ECO:0000313" key="4">
    <source>
        <dbReference type="Proteomes" id="UP000663874"/>
    </source>
</evidence>
<feature type="domain" description="Sacsin/Nov" evidence="2">
    <location>
        <begin position="16"/>
        <end position="155"/>
    </location>
</feature>
<proteinExistence type="predicted"/>
<dbReference type="PANTHER" id="PTHR47839:SF1">
    <property type="entry name" value="DOMAIN PROTEIN, PUTATIVE (AFU_ORTHOLOGUE AFUA_6G04830)-RELATED"/>
    <property type="match status" value="1"/>
</dbReference>
<comment type="caution">
    <text evidence="3">The sequence shown here is derived from an EMBL/GenBank/DDBJ whole genome shotgun (WGS) entry which is preliminary data.</text>
</comment>
<dbReference type="SUPFAM" id="SSF55874">
    <property type="entry name" value="ATPase domain of HSP90 chaperone/DNA topoisomerase II/histidine kinase"/>
    <property type="match status" value="1"/>
</dbReference>
<gene>
    <name evidence="3" type="ORF">FNK824_LOCUS27612</name>
</gene>
<reference evidence="3" key="1">
    <citation type="submission" date="2021-02" db="EMBL/GenBank/DDBJ databases">
        <authorList>
            <person name="Nowell W R."/>
        </authorList>
    </citation>
    <scope>NUCLEOTIDE SEQUENCE</scope>
</reference>
<dbReference type="PANTHER" id="PTHR47839">
    <property type="entry name" value="DOMAIN PROTEIN, PUTATIVE (AFU_ORTHOLOGUE AFUA_6G04830)-RELATED"/>
    <property type="match status" value="1"/>
</dbReference>
<dbReference type="Gene3D" id="3.30.565.10">
    <property type="entry name" value="Histidine kinase-like ATPase, C-terminal domain"/>
    <property type="match status" value="1"/>
</dbReference>
<accession>A0A819QJK1</accession>
<dbReference type="InterPro" id="IPR022155">
    <property type="entry name" value="DUF3684"/>
</dbReference>
<dbReference type="Proteomes" id="UP000663874">
    <property type="component" value="Unassembled WGS sequence"/>
</dbReference>
<dbReference type="Pfam" id="PF25794">
    <property type="entry name" value="SACS"/>
    <property type="match status" value="1"/>
</dbReference>
<dbReference type="Pfam" id="PF12449">
    <property type="entry name" value="DUF3684"/>
    <property type="match status" value="1"/>
</dbReference>
<evidence type="ECO:0000256" key="1">
    <source>
        <dbReference type="SAM" id="MobiDB-lite"/>
    </source>
</evidence>
<evidence type="ECO:0000313" key="3">
    <source>
        <dbReference type="EMBL" id="CAF4030424.1"/>
    </source>
</evidence>
<evidence type="ECO:0000259" key="2">
    <source>
        <dbReference type="Pfam" id="PF25794"/>
    </source>
</evidence>
<dbReference type="InterPro" id="IPR036890">
    <property type="entry name" value="HATPase_C_sf"/>
</dbReference>
<dbReference type="AlphaFoldDB" id="A0A819QJK1"/>
<dbReference type="InterPro" id="IPR058210">
    <property type="entry name" value="SACS/Nov_dom"/>
</dbReference>
<dbReference type="EMBL" id="CAJOBE010007234">
    <property type="protein sequence ID" value="CAF4030424.1"/>
    <property type="molecule type" value="Genomic_DNA"/>
</dbReference>
<protein>
    <recommendedName>
        <fullName evidence="2">Sacsin/Nov domain-containing protein</fullName>
    </recommendedName>
</protein>